<dbReference type="Pfam" id="PF04520">
    <property type="entry name" value="Senescence_reg"/>
    <property type="match status" value="1"/>
</dbReference>
<evidence type="ECO:0000313" key="4">
    <source>
        <dbReference type="Proteomes" id="UP000245207"/>
    </source>
</evidence>
<reference evidence="3 4" key="1">
    <citation type="journal article" date="2018" name="Mol. Plant">
        <title>The genome of Artemisia annua provides insight into the evolution of Asteraceae family and artemisinin biosynthesis.</title>
        <authorList>
            <person name="Shen Q."/>
            <person name="Zhang L."/>
            <person name="Liao Z."/>
            <person name="Wang S."/>
            <person name="Yan T."/>
            <person name="Shi P."/>
            <person name="Liu M."/>
            <person name="Fu X."/>
            <person name="Pan Q."/>
            <person name="Wang Y."/>
            <person name="Lv Z."/>
            <person name="Lu X."/>
            <person name="Zhang F."/>
            <person name="Jiang W."/>
            <person name="Ma Y."/>
            <person name="Chen M."/>
            <person name="Hao X."/>
            <person name="Li L."/>
            <person name="Tang Y."/>
            <person name="Lv G."/>
            <person name="Zhou Y."/>
            <person name="Sun X."/>
            <person name="Brodelius P.E."/>
            <person name="Rose J.K.C."/>
            <person name="Tang K."/>
        </authorList>
    </citation>
    <scope>NUCLEOTIDE SEQUENCE [LARGE SCALE GENOMIC DNA]</scope>
    <source>
        <strain evidence="4">cv. Huhao1</strain>
        <tissue evidence="3">Leaf</tissue>
    </source>
</reference>
<dbReference type="AlphaFoldDB" id="A0A2U1KWG3"/>
<comment type="similarity">
    <text evidence="1">Belongs to the senescence regulator S40 family.</text>
</comment>
<dbReference type="STRING" id="35608.A0A2U1KWG3"/>
<accession>A0A2U1KWG3</accession>
<name>A0A2U1KWG3_ARTAN</name>
<proteinExistence type="inferred from homology"/>
<dbReference type="EMBL" id="PKPP01013348">
    <property type="protein sequence ID" value="PWA41063.1"/>
    <property type="molecule type" value="Genomic_DNA"/>
</dbReference>
<gene>
    <name evidence="3" type="ORF">CTI12_AA556950</name>
</gene>
<evidence type="ECO:0000313" key="3">
    <source>
        <dbReference type="EMBL" id="PWA41063.1"/>
    </source>
</evidence>
<organism evidence="3 4">
    <name type="scientific">Artemisia annua</name>
    <name type="common">Sweet wormwood</name>
    <dbReference type="NCBI Taxonomy" id="35608"/>
    <lineage>
        <taxon>Eukaryota</taxon>
        <taxon>Viridiplantae</taxon>
        <taxon>Streptophyta</taxon>
        <taxon>Embryophyta</taxon>
        <taxon>Tracheophyta</taxon>
        <taxon>Spermatophyta</taxon>
        <taxon>Magnoliopsida</taxon>
        <taxon>eudicotyledons</taxon>
        <taxon>Gunneridae</taxon>
        <taxon>Pentapetalae</taxon>
        <taxon>asterids</taxon>
        <taxon>campanulids</taxon>
        <taxon>Asterales</taxon>
        <taxon>Asteraceae</taxon>
        <taxon>Asteroideae</taxon>
        <taxon>Anthemideae</taxon>
        <taxon>Artemisiinae</taxon>
        <taxon>Artemisia</taxon>
    </lineage>
</organism>
<dbReference type="SUPFAM" id="SSF52047">
    <property type="entry name" value="RNI-like"/>
    <property type="match status" value="1"/>
</dbReference>
<sequence>MDKGKRLESIQKSVKNNAFNHTSKNPNKIYPNHSLHSSWSPLKKRKPPGLVSLCLGIIGKHLEDIIDDLDVLTSFPPDIKMAIAAITRRRKLLNDDVIVAMAESSWEILDLSDSEVSDIGLSKVIEICRNVRAVDISRCSKITSFGVSELVKHCLCLEILRWGGCPRSEHTARSSISILKPTLNDVDGDSWEELDATEIVHGAQSLRWLVWPKVDKDSLETLSTECPRIIVNPKPSLFGHKGIDIPRHALPGIALDDFVVEEIDPNTWVVPGSRLKTTSPSLNSDELPIAERFRLAFVERDARLAPKRAKNARQRQRRAEREWVTRSTSAKSAALAAQMSKNLHIYFAYSKDSKTILIFSYNGGLRTFYLIFWKFTKLKTVIENYTNIDQIREAYFKIFGSYVSIRPCKCRNLFKQSYDMCWKFLGPTSRMKAAALGLGGLAWKFVGVEMDDEYGMYRRGSSGWSSMIGIEELQETDVWSVYNGRNDFDSKSLKSKSKGGSSSSLTSRTNSISSAARMIPRHSTTNPDTESRISRRQSAPVKVPDWSKIYGKSPHEYSNP</sequence>
<dbReference type="InterPro" id="IPR032675">
    <property type="entry name" value="LRR_dom_sf"/>
</dbReference>
<feature type="compositionally biased region" description="Low complexity" evidence="2">
    <location>
        <begin position="498"/>
        <end position="514"/>
    </location>
</feature>
<dbReference type="OrthoDB" id="10257471at2759"/>
<evidence type="ECO:0000256" key="2">
    <source>
        <dbReference type="SAM" id="MobiDB-lite"/>
    </source>
</evidence>
<protein>
    <submittedName>
        <fullName evidence="3">RNI-like superfamily protein</fullName>
    </submittedName>
</protein>
<dbReference type="GO" id="GO:0010150">
    <property type="term" value="P:leaf senescence"/>
    <property type="evidence" value="ECO:0007669"/>
    <property type="project" value="UniProtKB-ARBA"/>
</dbReference>
<dbReference type="Proteomes" id="UP000245207">
    <property type="component" value="Unassembled WGS sequence"/>
</dbReference>
<dbReference type="InterPro" id="IPR007608">
    <property type="entry name" value="Senescence_reg_S40"/>
</dbReference>
<evidence type="ECO:0000256" key="1">
    <source>
        <dbReference type="ARBA" id="ARBA00034773"/>
    </source>
</evidence>
<comment type="caution">
    <text evidence="3">The sequence shown here is derived from an EMBL/GenBank/DDBJ whole genome shotgun (WGS) entry which is preliminary data.</text>
</comment>
<feature type="region of interest" description="Disordered" evidence="2">
    <location>
        <begin position="492"/>
        <end position="560"/>
    </location>
</feature>
<keyword evidence="4" id="KW-1185">Reference proteome</keyword>
<dbReference type="Gene3D" id="3.80.10.10">
    <property type="entry name" value="Ribonuclease Inhibitor"/>
    <property type="match status" value="1"/>
</dbReference>